<comment type="caution">
    <text evidence="1">The sequence shown here is derived from an EMBL/GenBank/DDBJ whole genome shotgun (WGS) entry which is preliminary data.</text>
</comment>
<gene>
    <name evidence="1" type="ORF">ACFSQ0_07120</name>
</gene>
<accession>A0ABW5SGP1</accession>
<protein>
    <recommendedName>
        <fullName evidence="3">Apea-like HEPN domain-containing protein</fullName>
    </recommendedName>
</protein>
<proteinExistence type="predicted"/>
<evidence type="ECO:0000313" key="2">
    <source>
        <dbReference type="Proteomes" id="UP001597357"/>
    </source>
</evidence>
<organism evidence="1 2">
    <name type="scientific">Mesonia sediminis</name>
    <dbReference type="NCBI Taxonomy" id="1703946"/>
    <lineage>
        <taxon>Bacteria</taxon>
        <taxon>Pseudomonadati</taxon>
        <taxon>Bacteroidota</taxon>
        <taxon>Flavobacteriia</taxon>
        <taxon>Flavobacteriales</taxon>
        <taxon>Flavobacteriaceae</taxon>
        <taxon>Mesonia</taxon>
    </lineage>
</organism>
<evidence type="ECO:0008006" key="3">
    <source>
        <dbReference type="Google" id="ProtNLM"/>
    </source>
</evidence>
<sequence>MTEETEEYIANYKLKYKQIEKDDLASLFEKFNTLYPMFNRLYNDALRNESVKNQNLKNFGDYKKATFFVRDYLGAENIIKDLKNENQNKSINEIADLINKNVFHINLNDGQGQEKTDLELATNLLNDDAEIKSKAVLSLIYNVRCNIVHGHKDFQEYQRLLLEPLIGILKTIVNSLINKLK</sequence>
<dbReference type="EMBL" id="JBHULZ010000030">
    <property type="protein sequence ID" value="MFD2697760.1"/>
    <property type="molecule type" value="Genomic_DNA"/>
</dbReference>
<reference evidence="2" key="1">
    <citation type="journal article" date="2019" name="Int. J. Syst. Evol. Microbiol.">
        <title>The Global Catalogue of Microorganisms (GCM) 10K type strain sequencing project: providing services to taxonomists for standard genome sequencing and annotation.</title>
        <authorList>
            <consortium name="The Broad Institute Genomics Platform"/>
            <consortium name="The Broad Institute Genome Sequencing Center for Infectious Disease"/>
            <person name="Wu L."/>
            <person name="Ma J."/>
        </authorList>
    </citation>
    <scope>NUCLEOTIDE SEQUENCE [LARGE SCALE GENOMIC DNA]</scope>
    <source>
        <strain evidence="2">KCTC 42255</strain>
    </source>
</reference>
<name>A0ABW5SGP1_9FLAO</name>
<evidence type="ECO:0000313" key="1">
    <source>
        <dbReference type="EMBL" id="MFD2697760.1"/>
    </source>
</evidence>
<keyword evidence="2" id="KW-1185">Reference proteome</keyword>
<dbReference type="RefSeq" id="WP_379046223.1">
    <property type="nucleotide sequence ID" value="NZ_JBHULZ010000030.1"/>
</dbReference>
<dbReference type="Proteomes" id="UP001597357">
    <property type="component" value="Unassembled WGS sequence"/>
</dbReference>